<dbReference type="InterPro" id="IPR050410">
    <property type="entry name" value="CCR4/nocturin_mRNA_transcr"/>
</dbReference>
<dbReference type="PANTHER" id="PTHR12121">
    <property type="entry name" value="CARBON CATABOLITE REPRESSOR PROTEIN 4"/>
    <property type="match status" value="1"/>
</dbReference>
<dbReference type="AlphaFoldDB" id="A0A0A2LND7"/>
<keyword evidence="3" id="KW-0540">Nuclease</keyword>
<protein>
    <submittedName>
        <fullName evidence="3">Endonuclease/exonuclease/phosphatase</fullName>
    </submittedName>
</protein>
<feature type="domain" description="Endonuclease/exonuclease/phosphatase" evidence="2">
    <location>
        <begin position="24"/>
        <end position="266"/>
    </location>
</feature>
<evidence type="ECO:0000259" key="2">
    <source>
        <dbReference type="Pfam" id="PF03372"/>
    </source>
</evidence>
<name>A0A0A2LND7_9FLAO</name>
<keyword evidence="3" id="KW-0255">Endonuclease</keyword>
<gene>
    <name evidence="3" type="ORF">Q763_09965</name>
</gene>
<dbReference type="Gene3D" id="3.60.10.10">
    <property type="entry name" value="Endonuclease/exonuclease/phosphatase"/>
    <property type="match status" value="1"/>
</dbReference>
<feature type="signal peptide" evidence="1">
    <location>
        <begin position="1"/>
        <end position="18"/>
    </location>
</feature>
<dbReference type="PANTHER" id="PTHR12121:SF36">
    <property type="entry name" value="ENDONUCLEASE_EXONUCLEASE_PHOSPHATASE DOMAIN-CONTAINING PROTEIN"/>
    <property type="match status" value="1"/>
</dbReference>
<sequence length="276" mass="31765">MRNIFVLALAMFAVVAKAQDVKVMSYNIRLDVASDRENRWDNRKDMLAGQVLFFEPDFMGVQEALPHQMQYLDSTLVQYDHIGVGRDDGKNKGEFSAIFYNKSKYKMLENHTFWLSETPDVPSKGWDAAYNRVCTYGLFENNKTKQKIWIFNTHFDHVGNVARTNSVKMITDKIKEVNKDNLPFAVTGDFNLEENTESIKLMSSLLNDSKKVAKMVFGPDGTFNAFEFHKPVTNRIDYIFVPQKGVKVVKYAVLSDSKDCRYPSDHLPVYVELKVK</sequence>
<dbReference type="RefSeq" id="WP_035133662.1">
    <property type="nucleotide sequence ID" value="NZ_JRLV01000009.1"/>
</dbReference>
<proteinExistence type="predicted"/>
<comment type="caution">
    <text evidence="3">The sequence shown here is derived from an EMBL/GenBank/DDBJ whole genome shotgun (WGS) entry which is preliminary data.</text>
</comment>
<accession>A0A0A2LND7</accession>
<dbReference type="CDD" id="cd09083">
    <property type="entry name" value="EEP-1"/>
    <property type="match status" value="1"/>
</dbReference>
<evidence type="ECO:0000256" key="1">
    <source>
        <dbReference type="SAM" id="SignalP"/>
    </source>
</evidence>
<organism evidence="3 4">
    <name type="scientific">Flavobacterium beibuense F44-8</name>
    <dbReference type="NCBI Taxonomy" id="1406840"/>
    <lineage>
        <taxon>Bacteria</taxon>
        <taxon>Pseudomonadati</taxon>
        <taxon>Bacteroidota</taxon>
        <taxon>Flavobacteriia</taxon>
        <taxon>Flavobacteriales</taxon>
        <taxon>Flavobacteriaceae</taxon>
        <taxon>Flavobacterium</taxon>
    </lineage>
</organism>
<keyword evidence="1" id="KW-0732">Signal</keyword>
<evidence type="ECO:0000313" key="4">
    <source>
        <dbReference type="Proteomes" id="UP000030129"/>
    </source>
</evidence>
<dbReference type="SUPFAM" id="SSF56219">
    <property type="entry name" value="DNase I-like"/>
    <property type="match status" value="1"/>
</dbReference>
<dbReference type="EMBL" id="JRLV01000009">
    <property type="protein sequence ID" value="KGO80846.1"/>
    <property type="molecule type" value="Genomic_DNA"/>
</dbReference>
<evidence type="ECO:0000313" key="3">
    <source>
        <dbReference type="EMBL" id="KGO80846.1"/>
    </source>
</evidence>
<dbReference type="STRING" id="1406840.Q763_09965"/>
<dbReference type="InterPro" id="IPR005135">
    <property type="entry name" value="Endo/exonuclease/phosphatase"/>
</dbReference>
<dbReference type="Proteomes" id="UP000030129">
    <property type="component" value="Unassembled WGS sequence"/>
</dbReference>
<feature type="chain" id="PRO_5001991179" evidence="1">
    <location>
        <begin position="19"/>
        <end position="276"/>
    </location>
</feature>
<keyword evidence="3" id="KW-0378">Hydrolase</keyword>
<dbReference type="InterPro" id="IPR036691">
    <property type="entry name" value="Endo/exonu/phosph_ase_sf"/>
</dbReference>
<dbReference type="GO" id="GO:0000175">
    <property type="term" value="F:3'-5'-RNA exonuclease activity"/>
    <property type="evidence" value="ECO:0007669"/>
    <property type="project" value="TreeGrafter"/>
</dbReference>
<dbReference type="GO" id="GO:0004519">
    <property type="term" value="F:endonuclease activity"/>
    <property type="evidence" value="ECO:0007669"/>
    <property type="project" value="UniProtKB-KW"/>
</dbReference>
<keyword evidence="4" id="KW-1185">Reference proteome</keyword>
<reference evidence="3 4" key="1">
    <citation type="submission" date="2013-09" db="EMBL/GenBank/DDBJ databases">
        <authorList>
            <person name="Zeng Z."/>
            <person name="Chen C."/>
        </authorList>
    </citation>
    <scope>NUCLEOTIDE SEQUENCE [LARGE SCALE GENOMIC DNA]</scope>
    <source>
        <strain evidence="3 4">F44-8</strain>
    </source>
</reference>
<dbReference type="Pfam" id="PF03372">
    <property type="entry name" value="Exo_endo_phos"/>
    <property type="match status" value="1"/>
</dbReference>
<keyword evidence="3" id="KW-0269">Exonuclease</keyword>
<dbReference type="eggNOG" id="COG3568">
    <property type="taxonomic scope" value="Bacteria"/>
</dbReference>